<keyword evidence="2 5" id="KW-0812">Transmembrane</keyword>
<dbReference type="RefSeq" id="WP_373295421.1">
    <property type="nucleotide sequence ID" value="NZ_BMYJ01000014.1"/>
</dbReference>
<protein>
    <submittedName>
        <fullName evidence="6">UPF0060 membrane protein</fullName>
    </submittedName>
</protein>
<keyword evidence="3 5" id="KW-1133">Transmembrane helix</keyword>
<feature type="transmembrane region" description="Helical" evidence="5">
    <location>
        <begin position="87"/>
        <end position="104"/>
    </location>
</feature>
<evidence type="ECO:0000313" key="6">
    <source>
        <dbReference type="EMBL" id="GHC66684.1"/>
    </source>
</evidence>
<feature type="transmembrane region" description="Helical" evidence="5">
    <location>
        <begin position="59"/>
        <end position="75"/>
    </location>
</feature>
<keyword evidence="1 5" id="KW-1003">Cell membrane</keyword>
<dbReference type="PANTHER" id="PTHR36116:SF1">
    <property type="entry name" value="UPF0060 MEMBRANE PROTEIN YNFA"/>
    <property type="match status" value="1"/>
</dbReference>
<evidence type="ECO:0000256" key="3">
    <source>
        <dbReference type="ARBA" id="ARBA00022989"/>
    </source>
</evidence>
<dbReference type="HAMAP" id="MF_00010">
    <property type="entry name" value="UPF0060"/>
    <property type="match status" value="1"/>
</dbReference>
<gene>
    <name evidence="6" type="ORF">GCM10007315_34420</name>
</gene>
<dbReference type="Proteomes" id="UP000638981">
    <property type="component" value="Unassembled WGS sequence"/>
</dbReference>
<feature type="transmembrane region" description="Helical" evidence="5">
    <location>
        <begin position="29"/>
        <end position="47"/>
    </location>
</feature>
<dbReference type="SUPFAM" id="SSF103481">
    <property type="entry name" value="Multidrug resistance efflux transporter EmrE"/>
    <property type="match status" value="1"/>
</dbReference>
<dbReference type="InterPro" id="IPR003844">
    <property type="entry name" value="UPF0060"/>
</dbReference>
<evidence type="ECO:0000256" key="4">
    <source>
        <dbReference type="ARBA" id="ARBA00023136"/>
    </source>
</evidence>
<evidence type="ECO:0000313" key="7">
    <source>
        <dbReference type="Proteomes" id="UP000638981"/>
    </source>
</evidence>
<dbReference type="PANTHER" id="PTHR36116">
    <property type="entry name" value="UPF0060 MEMBRANE PROTEIN YNFA"/>
    <property type="match status" value="1"/>
</dbReference>
<dbReference type="InterPro" id="IPR037185">
    <property type="entry name" value="EmrE-like"/>
</dbReference>
<keyword evidence="7" id="KW-1185">Reference proteome</keyword>
<evidence type="ECO:0000256" key="2">
    <source>
        <dbReference type="ARBA" id="ARBA00022692"/>
    </source>
</evidence>
<keyword evidence="4 5" id="KW-0472">Membrane</keyword>
<dbReference type="Pfam" id="PF02694">
    <property type="entry name" value="UPF0060"/>
    <property type="match status" value="1"/>
</dbReference>
<dbReference type="EMBL" id="BMYJ01000014">
    <property type="protein sequence ID" value="GHC66684.1"/>
    <property type="molecule type" value="Genomic_DNA"/>
</dbReference>
<name>A0A918TWW4_9RHOB</name>
<comment type="similarity">
    <text evidence="5">Belongs to the UPF0060 family.</text>
</comment>
<dbReference type="NCBIfam" id="NF002586">
    <property type="entry name" value="PRK02237.1"/>
    <property type="match status" value="1"/>
</dbReference>
<organism evidence="6 7">
    <name type="scientific">Neogemmobacter tilapiae</name>
    <dbReference type="NCBI Taxonomy" id="875041"/>
    <lineage>
        <taxon>Bacteria</taxon>
        <taxon>Pseudomonadati</taxon>
        <taxon>Pseudomonadota</taxon>
        <taxon>Alphaproteobacteria</taxon>
        <taxon>Rhodobacterales</taxon>
        <taxon>Paracoccaceae</taxon>
        <taxon>Neogemmobacter</taxon>
    </lineage>
</organism>
<proteinExistence type="inferred from homology"/>
<sequence length="107" mass="11051">MNLVIFPLAALAEIAGCFAVWAVWRLGASPLWLIPGLAALAVFAGLLALSESDAAGRTFAAYGGVYVAASLAWLWAVEGRLPDRWDLIGAGLCLAGAAVILWGPRGA</sequence>
<reference evidence="6" key="1">
    <citation type="journal article" date="2014" name="Int. J. Syst. Evol. Microbiol.">
        <title>Complete genome sequence of Corynebacterium casei LMG S-19264T (=DSM 44701T), isolated from a smear-ripened cheese.</title>
        <authorList>
            <consortium name="US DOE Joint Genome Institute (JGI-PGF)"/>
            <person name="Walter F."/>
            <person name="Albersmeier A."/>
            <person name="Kalinowski J."/>
            <person name="Ruckert C."/>
        </authorList>
    </citation>
    <scope>NUCLEOTIDE SEQUENCE</scope>
    <source>
        <strain evidence="6">KCTC 23310</strain>
    </source>
</reference>
<dbReference type="AlphaFoldDB" id="A0A918TWW4"/>
<evidence type="ECO:0000256" key="1">
    <source>
        <dbReference type="ARBA" id="ARBA00022475"/>
    </source>
</evidence>
<reference evidence="6" key="2">
    <citation type="submission" date="2020-09" db="EMBL/GenBank/DDBJ databases">
        <authorList>
            <person name="Sun Q."/>
            <person name="Kim S."/>
        </authorList>
    </citation>
    <scope>NUCLEOTIDE SEQUENCE</scope>
    <source>
        <strain evidence="6">KCTC 23310</strain>
    </source>
</reference>
<dbReference type="GO" id="GO:0005886">
    <property type="term" value="C:plasma membrane"/>
    <property type="evidence" value="ECO:0007669"/>
    <property type="project" value="UniProtKB-SubCell"/>
</dbReference>
<evidence type="ECO:0000256" key="5">
    <source>
        <dbReference type="HAMAP-Rule" id="MF_00010"/>
    </source>
</evidence>
<comment type="caution">
    <text evidence="6">The sequence shown here is derived from an EMBL/GenBank/DDBJ whole genome shotgun (WGS) entry which is preliminary data.</text>
</comment>
<comment type="subcellular location">
    <subcellularLocation>
        <location evidence="5">Cell membrane</location>
        <topology evidence="5">Multi-pass membrane protein</topology>
    </subcellularLocation>
</comment>
<accession>A0A918TWW4</accession>